<comment type="caution">
    <text evidence="10">The sequence shown here is derived from an EMBL/GenBank/DDBJ whole genome shotgun (WGS) entry which is preliminary data.</text>
</comment>
<keyword evidence="3" id="KW-0337">GPI-anchor biosynthesis</keyword>
<evidence type="ECO:0000256" key="4">
    <source>
        <dbReference type="ARBA" id="ARBA00022692"/>
    </source>
</evidence>
<feature type="transmembrane region" description="Helical" evidence="9">
    <location>
        <begin position="128"/>
        <end position="152"/>
    </location>
</feature>
<evidence type="ECO:0000256" key="8">
    <source>
        <dbReference type="SAM" id="MobiDB-lite"/>
    </source>
</evidence>
<protein>
    <submittedName>
        <fullName evidence="10">GPI biosynthesis protein family Pig-F-domain-containing protein</fullName>
    </submittedName>
</protein>
<feature type="transmembrane region" description="Helical" evidence="9">
    <location>
        <begin position="158"/>
        <end position="177"/>
    </location>
</feature>
<evidence type="ECO:0000313" key="11">
    <source>
        <dbReference type="Proteomes" id="UP001172155"/>
    </source>
</evidence>
<evidence type="ECO:0000313" key="10">
    <source>
        <dbReference type="EMBL" id="KAK0752548.1"/>
    </source>
</evidence>
<sequence>MPLVDPVTMASPAKSTSPKDATPGVLSPARLLPVQIKASPAAQAARHALPALLAAVYVFRFPALVTDPVPAMASTLPVVAALQVAYAILCLPAAGSPPAASARKTRPGEKKKAAGGAGDAPRGITSALLSLLLTTLIIPLLYFAFVCFGAPAYTFVSHTTLCAAHLAVLALFPLFYVHGVDGAAWAAVGSFHAPCDETFGGCVGAFVGAWLGAVPIPLDWDRDWQRWPVTILCGLYGGYLAGRVLGGTVLWGKRAA</sequence>
<feature type="transmembrane region" description="Helical" evidence="9">
    <location>
        <begin position="71"/>
        <end position="94"/>
    </location>
</feature>
<proteinExistence type="predicted"/>
<feature type="transmembrane region" description="Helical" evidence="9">
    <location>
        <begin position="229"/>
        <end position="251"/>
    </location>
</feature>
<keyword evidence="5" id="KW-0256">Endoplasmic reticulum</keyword>
<comment type="subcellular location">
    <subcellularLocation>
        <location evidence="1">Endoplasmic reticulum membrane</location>
        <topology evidence="1">Multi-pass membrane protein</topology>
    </subcellularLocation>
</comment>
<organism evidence="10 11">
    <name type="scientific">Schizothecium vesticola</name>
    <dbReference type="NCBI Taxonomy" id="314040"/>
    <lineage>
        <taxon>Eukaryota</taxon>
        <taxon>Fungi</taxon>
        <taxon>Dikarya</taxon>
        <taxon>Ascomycota</taxon>
        <taxon>Pezizomycotina</taxon>
        <taxon>Sordariomycetes</taxon>
        <taxon>Sordariomycetidae</taxon>
        <taxon>Sordariales</taxon>
        <taxon>Schizotheciaceae</taxon>
        <taxon>Schizothecium</taxon>
    </lineage>
</organism>
<evidence type="ECO:0000256" key="3">
    <source>
        <dbReference type="ARBA" id="ARBA00022502"/>
    </source>
</evidence>
<dbReference type="GO" id="GO:0006506">
    <property type="term" value="P:GPI anchor biosynthetic process"/>
    <property type="evidence" value="ECO:0007669"/>
    <property type="project" value="UniProtKB-KW"/>
</dbReference>
<keyword evidence="4 9" id="KW-0812">Transmembrane</keyword>
<evidence type="ECO:0000256" key="5">
    <source>
        <dbReference type="ARBA" id="ARBA00022824"/>
    </source>
</evidence>
<keyword evidence="11" id="KW-1185">Reference proteome</keyword>
<dbReference type="InterPro" id="IPR009580">
    <property type="entry name" value="GPI_biosynthesis_protein_Pig-F"/>
</dbReference>
<comment type="pathway">
    <text evidence="2">Glycolipid biosynthesis; glycosylphosphatidylinositol-anchor biosynthesis.</text>
</comment>
<dbReference type="Pfam" id="PF06699">
    <property type="entry name" value="PIG-F"/>
    <property type="match status" value="1"/>
</dbReference>
<feature type="transmembrane region" description="Helical" evidence="9">
    <location>
        <begin position="198"/>
        <end position="217"/>
    </location>
</feature>
<feature type="region of interest" description="Disordered" evidence="8">
    <location>
        <begin position="1"/>
        <end position="24"/>
    </location>
</feature>
<dbReference type="GO" id="GO:0005789">
    <property type="term" value="C:endoplasmic reticulum membrane"/>
    <property type="evidence" value="ECO:0007669"/>
    <property type="project" value="UniProtKB-SubCell"/>
</dbReference>
<evidence type="ECO:0000256" key="1">
    <source>
        <dbReference type="ARBA" id="ARBA00004477"/>
    </source>
</evidence>
<reference evidence="10" key="1">
    <citation type="submission" date="2023-06" db="EMBL/GenBank/DDBJ databases">
        <title>Genome-scale phylogeny and comparative genomics of the fungal order Sordariales.</title>
        <authorList>
            <consortium name="Lawrence Berkeley National Laboratory"/>
            <person name="Hensen N."/>
            <person name="Bonometti L."/>
            <person name="Westerberg I."/>
            <person name="Brannstrom I.O."/>
            <person name="Guillou S."/>
            <person name="Cros-Aarteil S."/>
            <person name="Calhoun S."/>
            <person name="Haridas S."/>
            <person name="Kuo A."/>
            <person name="Mondo S."/>
            <person name="Pangilinan J."/>
            <person name="Riley R."/>
            <person name="LaButti K."/>
            <person name="Andreopoulos B."/>
            <person name="Lipzen A."/>
            <person name="Chen C."/>
            <person name="Yanf M."/>
            <person name="Daum C."/>
            <person name="Ng V."/>
            <person name="Clum A."/>
            <person name="Steindorff A."/>
            <person name="Ohm R."/>
            <person name="Martin F."/>
            <person name="Silar P."/>
            <person name="Natvig D."/>
            <person name="Lalanne C."/>
            <person name="Gautier V."/>
            <person name="Ament-velasquez S.L."/>
            <person name="Kruys A."/>
            <person name="Hutchinson M.I."/>
            <person name="Powell A.J."/>
            <person name="Barry K."/>
            <person name="Miller A.N."/>
            <person name="Grigoriev I.V."/>
            <person name="Debuchy R."/>
            <person name="Gladieux P."/>
            <person name="Thoren M.H."/>
            <person name="Johannesson H."/>
        </authorList>
    </citation>
    <scope>NUCLEOTIDE SEQUENCE</scope>
    <source>
        <strain evidence="10">SMH3187-1</strain>
    </source>
</reference>
<evidence type="ECO:0000256" key="9">
    <source>
        <dbReference type="SAM" id="Phobius"/>
    </source>
</evidence>
<accession>A0AA40KAZ5</accession>
<name>A0AA40KAZ5_9PEZI</name>
<dbReference type="AlphaFoldDB" id="A0AA40KAZ5"/>
<keyword evidence="7 9" id="KW-0472">Membrane</keyword>
<evidence type="ECO:0000256" key="7">
    <source>
        <dbReference type="ARBA" id="ARBA00023136"/>
    </source>
</evidence>
<keyword evidence="6 9" id="KW-1133">Transmembrane helix</keyword>
<gene>
    <name evidence="10" type="ORF">B0T18DRAFT_444775</name>
</gene>
<dbReference type="Proteomes" id="UP001172155">
    <property type="component" value="Unassembled WGS sequence"/>
</dbReference>
<evidence type="ECO:0000256" key="2">
    <source>
        <dbReference type="ARBA" id="ARBA00004687"/>
    </source>
</evidence>
<feature type="region of interest" description="Disordered" evidence="8">
    <location>
        <begin position="96"/>
        <end position="120"/>
    </location>
</feature>
<dbReference type="EMBL" id="JAUKUD010000002">
    <property type="protein sequence ID" value="KAK0752548.1"/>
    <property type="molecule type" value="Genomic_DNA"/>
</dbReference>
<evidence type="ECO:0000256" key="6">
    <source>
        <dbReference type="ARBA" id="ARBA00022989"/>
    </source>
</evidence>